<dbReference type="InterPro" id="IPR033985">
    <property type="entry name" value="SusD-like_N"/>
</dbReference>
<evidence type="ECO:0000259" key="8">
    <source>
        <dbReference type="Pfam" id="PF14322"/>
    </source>
</evidence>
<evidence type="ECO:0000259" key="7">
    <source>
        <dbReference type="Pfam" id="PF07980"/>
    </source>
</evidence>
<reference evidence="9 10" key="1">
    <citation type="submission" date="2019-07" db="EMBL/GenBank/DDBJ databases">
        <title>Genomic Encyclopedia of Archaeal and Bacterial Type Strains, Phase II (KMG-II): from individual species to whole genera.</title>
        <authorList>
            <person name="Goeker M."/>
        </authorList>
    </citation>
    <scope>NUCLEOTIDE SEQUENCE [LARGE SCALE GENOMIC DNA]</scope>
    <source>
        <strain evidence="9 10">ATCC BAA-1854</strain>
    </source>
</reference>
<evidence type="ECO:0000256" key="5">
    <source>
        <dbReference type="ARBA" id="ARBA00023237"/>
    </source>
</evidence>
<dbReference type="OrthoDB" id="618454at2"/>
<comment type="caution">
    <text evidence="9">The sequence shown here is derived from an EMBL/GenBank/DDBJ whole genome shotgun (WGS) entry which is preliminary data.</text>
</comment>
<evidence type="ECO:0000256" key="3">
    <source>
        <dbReference type="ARBA" id="ARBA00022729"/>
    </source>
</evidence>
<sequence>MLSKNNYFIKVSGIAFMAVTIILAGGCKKSFLNPPVQGSLPSAQLYTNATGAAQGINGIYANLGTYAQTAFPALAIESMGGDEVQKGSTPGDSPNMGVYHNFTQTGAESGFDDSFWGGQYVSISLCNQAIDSIPQINMDASLKTRYVAEAKFVRAYNYFRLVRAYGDVPLRLHYPKSAADFNLPRTPKAQVYAQIEQDLTDAASILPQTYSGLDIGRATKGAALALHAKVSMYEGKWSDVLTYTNAVITSGVYSLFPDFEKSFRETNENNPEEIFEIQNANTASNSLASTSQYSQVQGIAPTYGWGFNVPTSVLVAAFETGDPRLNGTILFAGGTSAEGDAIPALGNGHVDTMYNYKSYVPYSDPILNGNPGAGQDVRVIRYSDVLLMNAEASNNLGNTTQALTTLEMVRARARGSNTSILPKVTTTDQNQLQLAIWHERQVELAMESDRFFDVIRQGRGAALFGNRGFKAGKNEVQPIPVSEITLSGGVLKQNPGY</sequence>
<feature type="domain" description="RagB/SusD" evidence="7">
    <location>
        <begin position="271"/>
        <end position="497"/>
    </location>
</feature>
<dbReference type="SUPFAM" id="SSF48452">
    <property type="entry name" value="TPR-like"/>
    <property type="match status" value="1"/>
</dbReference>
<feature type="domain" description="SusD-like N-terminal" evidence="8">
    <location>
        <begin position="113"/>
        <end position="230"/>
    </location>
</feature>
<dbReference type="RefSeq" id="WP_144911898.1">
    <property type="nucleotide sequence ID" value="NZ_VLLI01000005.1"/>
</dbReference>
<dbReference type="AlphaFoldDB" id="A0A562U4K3"/>
<evidence type="ECO:0000256" key="1">
    <source>
        <dbReference type="ARBA" id="ARBA00004442"/>
    </source>
</evidence>
<dbReference type="InterPro" id="IPR012944">
    <property type="entry name" value="SusD_RagB_dom"/>
</dbReference>
<dbReference type="GO" id="GO:0009279">
    <property type="term" value="C:cell outer membrane"/>
    <property type="evidence" value="ECO:0007669"/>
    <property type="project" value="UniProtKB-SubCell"/>
</dbReference>
<protein>
    <submittedName>
        <fullName evidence="9">Putative outer membrane starch-binding protein</fullName>
    </submittedName>
</protein>
<dbReference type="PROSITE" id="PS51257">
    <property type="entry name" value="PROKAR_LIPOPROTEIN"/>
    <property type="match status" value="1"/>
</dbReference>
<name>A0A562U4K3_9SPHI</name>
<evidence type="ECO:0000313" key="10">
    <source>
        <dbReference type="Proteomes" id="UP000317010"/>
    </source>
</evidence>
<dbReference type="InterPro" id="IPR011990">
    <property type="entry name" value="TPR-like_helical_dom_sf"/>
</dbReference>
<evidence type="ECO:0000256" key="2">
    <source>
        <dbReference type="ARBA" id="ARBA00006275"/>
    </source>
</evidence>
<dbReference type="Pfam" id="PF14322">
    <property type="entry name" value="SusD-like_3"/>
    <property type="match status" value="1"/>
</dbReference>
<dbReference type="Gene3D" id="1.25.40.390">
    <property type="match status" value="1"/>
</dbReference>
<keyword evidence="3" id="KW-0732">Signal</keyword>
<dbReference type="CDD" id="cd08977">
    <property type="entry name" value="SusD"/>
    <property type="match status" value="1"/>
</dbReference>
<organism evidence="9 10">
    <name type="scientific">Mucilaginibacter frigoritolerans</name>
    <dbReference type="NCBI Taxonomy" id="652788"/>
    <lineage>
        <taxon>Bacteria</taxon>
        <taxon>Pseudomonadati</taxon>
        <taxon>Bacteroidota</taxon>
        <taxon>Sphingobacteriia</taxon>
        <taxon>Sphingobacteriales</taxon>
        <taxon>Sphingobacteriaceae</taxon>
        <taxon>Mucilaginibacter</taxon>
    </lineage>
</organism>
<evidence type="ECO:0000256" key="6">
    <source>
        <dbReference type="SAM" id="Phobius"/>
    </source>
</evidence>
<keyword evidence="5" id="KW-0998">Cell outer membrane</keyword>
<comment type="subcellular location">
    <subcellularLocation>
        <location evidence="1">Cell outer membrane</location>
    </subcellularLocation>
</comment>
<keyword evidence="4 6" id="KW-0472">Membrane</keyword>
<gene>
    <name evidence="9" type="ORF">JN11_01880</name>
</gene>
<dbReference type="Proteomes" id="UP000317010">
    <property type="component" value="Unassembled WGS sequence"/>
</dbReference>
<comment type="similarity">
    <text evidence="2">Belongs to the SusD family.</text>
</comment>
<proteinExistence type="inferred from homology"/>
<keyword evidence="6" id="KW-0812">Transmembrane</keyword>
<dbReference type="Pfam" id="PF07980">
    <property type="entry name" value="SusD_RagB"/>
    <property type="match status" value="1"/>
</dbReference>
<keyword evidence="10" id="KW-1185">Reference proteome</keyword>
<dbReference type="EMBL" id="VLLI01000005">
    <property type="protein sequence ID" value="TWJ00624.1"/>
    <property type="molecule type" value="Genomic_DNA"/>
</dbReference>
<keyword evidence="6" id="KW-1133">Transmembrane helix</keyword>
<evidence type="ECO:0000313" key="9">
    <source>
        <dbReference type="EMBL" id="TWJ00624.1"/>
    </source>
</evidence>
<evidence type="ECO:0000256" key="4">
    <source>
        <dbReference type="ARBA" id="ARBA00023136"/>
    </source>
</evidence>
<feature type="transmembrane region" description="Helical" evidence="6">
    <location>
        <begin position="7"/>
        <end position="26"/>
    </location>
</feature>
<accession>A0A562U4K3</accession>